<reference evidence="15 16" key="1">
    <citation type="submission" date="2016-07" db="EMBL/GenBank/DDBJ databases">
        <title>Draft genome of the white-rot fungus Obba rivulosa 3A-2.</title>
        <authorList>
            <consortium name="DOE Joint Genome Institute"/>
            <person name="Miettinen O."/>
            <person name="Riley R."/>
            <person name="Acob R."/>
            <person name="Barry K."/>
            <person name="Cullen D."/>
            <person name="De Vries R."/>
            <person name="Hainaut M."/>
            <person name="Hatakka A."/>
            <person name="Henrissat B."/>
            <person name="Hilden K."/>
            <person name="Kuo R."/>
            <person name="Labutti K."/>
            <person name="Lipzen A."/>
            <person name="Makela M.R."/>
            <person name="Sandor L."/>
            <person name="Spatafora J.W."/>
            <person name="Grigoriev I.V."/>
            <person name="Hibbett D.S."/>
        </authorList>
    </citation>
    <scope>NUCLEOTIDE SEQUENCE [LARGE SCALE GENOMIC DNA]</scope>
    <source>
        <strain evidence="15 16">3A-2</strain>
    </source>
</reference>
<feature type="binding site" description="axial binding residue" evidence="13">
    <location>
        <position position="442"/>
    </location>
    <ligand>
        <name>heme</name>
        <dbReference type="ChEBI" id="CHEBI:30413"/>
    </ligand>
    <ligandPart>
        <name>Fe</name>
        <dbReference type="ChEBI" id="CHEBI:18248"/>
    </ligandPart>
</feature>
<dbReference type="Pfam" id="PF00067">
    <property type="entry name" value="p450"/>
    <property type="match status" value="1"/>
</dbReference>
<keyword evidence="12" id="KW-0472">Membrane</keyword>
<dbReference type="SUPFAM" id="SSF48264">
    <property type="entry name" value="Cytochrome P450"/>
    <property type="match status" value="1"/>
</dbReference>
<evidence type="ECO:0000313" key="15">
    <source>
        <dbReference type="EMBL" id="OCH85716.1"/>
    </source>
</evidence>
<evidence type="ECO:0000256" key="10">
    <source>
        <dbReference type="ARBA" id="ARBA00023004"/>
    </source>
</evidence>
<dbReference type="GO" id="GO:0005506">
    <property type="term" value="F:iron ion binding"/>
    <property type="evidence" value="ECO:0007669"/>
    <property type="project" value="InterPro"/>
</dbReference>
<name>A0A8E2AJL3_9APHY</name>
<evidence type="ECO:0000256" key="5">
    <source>
        <dbReference type="ARBA" id="ARBA00022617"/>
    </source>
</evidence>
<dbReference type="InterPro" id="IPR002401">
    <property type="entry name" value="Cyt_P450_E_grp-I"/>
</dbReference>
<keyword evidence="9 14" id="KW-0560">Oxidoreductase</keyword>
<evidence type="ECO:0000256" key="1">
    <source>
        <dbReference type="ARBA" id="ARBA00001971"/>
    </source>
</evidence>
<evidence type="ECO:0000313" key="16">
    <source>
        <dbReference type="Proteomes" id="UP000250043"/>
    </source>
</evidence>
<dbReference type="CDD" id="cd11065">
    <property type="entry name" value="CYP64-like"/>
    <property type="match status" value="1"/>
</dbReference>
<evidence type="ECO:0000256" key="6">
    <source>
        <dbReference type="ARBA" id="ARBA00022692"/>
    </source>
</evidence>
<dbReference type="PANTHER" id="PTHR46300:SF7">
    <property type="entry name" value="P450, PUTATIVE (EUROFUNG)-RELATED"/>
    <property type="match status" value="1"/>
</dbReference>
<dbReference type="GO" id="GO:0004497">
    <property type="term" value="F:monooxygenase activity"/>
    <property type="evidence" value="ECO:0007669"/>
    <property type="project" value="UniProtKB-KW"/>
</dbReference>
<dbReference type="EMBL" id="KV722567">
    <property type="protein sequence ID" value="OCH85716.1"/>
    <property type="molecule type" value="Genomic_DNA"/>
</dbReference>
<proteinExistence type="inferred from homology"/>
<organism evidence="15 16">
    <name type="scientific">Obba rivulosa</name>
    <dbReference type="NCBI Taxonomy" id="1052685"/>
    <lineage>
        <taxon>Eukaryota</taxon>
        <taxon>Fungi</taxon>
        <taxon>Dikarya</taxon>
        <taxon>Basidiomycota</taxon>
        <taxon>Agaricomycotina</taxon>
        <taxon>Agaricomycetes</taxon>
        <taxon>Polyporales</taxon>
        <taxon>Gelatoporiaceae</taxon>
        <taxon>Obba</taxon>
    </lineage>
</organism>
<gene>
    <name evidence="15" type="ORF">OBBRIDRAFT_857964</name>
</gene>
<dbReference type="OrthoDB" id="2789670at2759"/>
<comment type="pathway">
    <text evidence="3">Secondary metabolite biosynthesis.</text>
</comment>
<evidence type="ECO:0000256" key="4">
    <source>
        <dbReference type="ARBA" id="ARBA00010617"/>
    </source>
</evidence>
<comment type="cofactor">
    <cofactor evidence="1 13">
        <name>heme</name>
        <dbReference type="ChEBI" id="CHEBI:30413"/>
    </cofactor>
</comment>
<dbReference type="InterPro" id="IPR001128">
    <property type="entry name" value="Cyt_P450"/>
</dbReference>
<dbReference type="PROSITE" id="PS00086">
    <property type="entry name" value="CYTOCHROME_P450"/>
    <property type="match status" value="1"/>
</dbReference>
<evidence type="ECO:0000256" key="12">
    <source>
        <dbReference type="ARBA" id="ARBA00023136"/>
    </source>
</evidence>
<accession>A0A8E2AJL3</accession>
<evidence type="ECO:0000256" key="7">
    <source>
        <dbReference type="ARBA" id="ARBA00022723"/>
    </source>
</evidence>
<dbReference type="GO" id="GO:0016020">
    <property type="term" value="C:membrane"/>
    <property type="evidence" value="ECO:0007669"/>
    <property type="project" value="UniProtKB-SubCell"/>
</dbReference>
<keyword evidence="16" id="KW-1185">Reference proteome</keyword>
<dbReference type="AlphaFoldDB" id="A0A8E2AJL3"/>
<protein>
    <submittedName>
        <fullName evidence="15">CyP450 monooxygenase</fullName>
    </submittedName>
</protein>
<dbReference type="InterPro" id="IPR036396">
    <property type="entry name" value="Cyt_P450_sf"/>
</dbReference>
<evidence type="ECO:0000256" key="11">
    <source>
        <dbReference type="ARBA" id="ARBA00023033"/>
    </source>
</evidence>
<dbReference type="GO" id="GO:0020037">
    <property type="term" value="F:heme binding"/>
    <property type="evidence" value="ECO:0007669"/>
    <property type="project" value="InterPro"/>
</dbReference>
<evidence type="ECO:0000256" key="3">
    <source>
        <dbReference type="ARBA" id="ARBA00005179"/>
    </source>
</evidence>
<keyword evidence="6" id="KW-0812">Transmembrane</keyword>
<keyword evidence="11 14" id="KW-0503">Monooxygenase</keyword>
<dbReference type="Proteomes" id="UP000250043">
    <property type="component" value="Unassembled WGS sequence"/>
</dbReference>
<sequence>MDLNTAVLLAALAGAVFVYVSFARKANAHRLPYPPGPKGWPVIGNMLDMPQDKPWETYAEWAKTYGPVVHLRMAGKPMIILNTAKAASDLLDARSANYSDRYQPTMVSLIGFAWNPVMMRYGAYWRQHRRLIHKYWNEDAIKTYEPVQMAKARKLLSLLLQDPENFVEHSRFTIGAALLELIYGSPVEDGKHRYLKYAEDVAKTVIEAFLPGNMVVEVLPFLQYMPSWSPGATYKKRLPQWREDVIAMRSYAFEDVKANLASGTARPSLVARMLDEVSHLAGLEYQEQEDIARNSSAVIYAAGADTTYSTLQTFFLAMVLHPDVQRKAQEEMAKAIGPGRLPEFSDRESLPYIFAIIKECTRWIPVVPLGVAHSSMEDDEYEGYLIPKGSVMMPNQWAILHNPDDYPEPEAFNPERFMKDDRLNPDVRDPHTAAFGFGRRICPGRHFSDATLFINIASILHVFDINPPVDEHGKPVYPEVKITSGLVTYPSAFKCIIKPRSPAAERLVHDL</sequence>
<evidence type="ECO:0000256" key="9">
    <source>
        <dbReference type="ARBA" id="ARBA00023002"/>
    </source>
</evidence>
<evidence type="ECO:0000256" key="13">
    <source>
        <dbReference type="PIRSR" id="PIRSR602401-1"/>
    </source>
</evidence>
<keyword evidence="5 13" id="KW-0349">Heme</keyword>
<dbReference type="PRINTS" id="PR00385">
    <property type="entry name" value="P450"/>
</dbReference>
<dbReference type="InterPro" id="IPR017972">
    <property type="entry name" value="Cyt_P450_CS"/>
</dbReference>
<comment type="subcellular location">
    <subcellularLocation>
        <location evidence="2">Membrane</location>
        <topology evidence="2">Single-pass membrane protein</topology>
    </subcellularLocation>
</comment>
<evidence type="ECO:0000256" key="14">
    <source>
        <dbReference type="RuleBase" id="RU000461"/>
    </source>
</evidence>
<comment type="similarity">
    <text evidence="4 14">Belongs to the cytochrome P450 family.</text>
</comment>
<keyword evidence="8" id="KW-1133">Transmembrane helix</keyword>
<keyword evidence="7 13" id="KW-0479">Metal-binding</keyword>
<dbReference type="GO" id="GO:0016705">
    <property type="term" value="F:oxidoreductase activity, acting on paired donors, with incorporation or reduction of molecular oxygen"/>
    <property type="evidence" value="ECO:0007669"/>
    <property type="project" value="InterPro"/>
</dbReference>
<evidence type="ECO:0000256" key="8">
    <source>
        <dbReference type="ARBA" id="ARBA00022989"/>
    </source>
</evidence>
<evidence type="ECO:0000256" key="2">
    <source>
        <dbReference type="ARBA" id="ARBA00004167"/>
    </source>
</evidence>
<dbReference type="PRINTS" id="PR00463">
    <property type="entry name" value="EP450I"/>
</dbReference>
<dbReference type="PANTHER" id="PTHR46300">
    <property type="entry name" value="P450, PUTATIVE (EUROFUNG)-RELATED-RELATED"/>
    <property type="match status" value="1"/>
</dbReference>
<dbReference type="InterPro" id="IPR050364">
    <property type="entry name" value="Cytochrome_P450_fung"/>
</dbReference>
<keyword evidence="10 13" id="KW-0408">Iron</keyword>
<dbReference type="Gene3D" id="1.10.630.10">
    <property type="entry name" value="Cytochrome P450"/>
    <property type="match status" value="1"/>
</dbReference>